<dbReference type="RefSeq" id="WP_096234876.1">
    <property type="nucleotide sequence ID" value="NZ_CP023422.1"/>
</dbReference>
<protein>
    <submittedName>
        <fullName evidence="1">Glycerol-3-phosphatase</fullName>
    </submittedName>
</protein>
<dbReference type="AlphaFoldDB" id="A0A290WVT8"/>
<dbReference type="InterPro" id="IPR006439">
    <property type="entry name" value="HAD-SF_hydro_IA"/>
</dbReference>
<name>A0A290WVT8_9BURK</name>
<reference evidence="1 2" key="1">
    <citation type="submission" date="2017-09" db="EMBL/GenBank/DDBJ databases">
        <title>Complete genome sequence of Janthinobacterium svalbardensis PAMC 27463.</title>
        <authorList>
            <person name="Cho Y.-J."/>
            <person name="Cho A."/>
            <person name="Kim O.-S."/>
            <person name="Lee J.-I."/>
        </authorList>
    </citation>
    <scope>NUCLEOTIDE SEQUENCE [LARGE SCALE GENOMIC DNA]</scope>
    <source>
        <strain evidence="1 2">PAMC 27463</strain>
    </source>
</reference>
<dbReference type="InterPro" id="IPR023198">
    <property type="entry name" value="PGP-like_dom2"/>
</dbReference>
<dbReference type="Proteomes" id="UP000218437">
    <property type="component" value="Chromosome"/>
</dbReference>
<dbReference type="PANTHER" id="PTHR43481">
    <property type="entry name" value="FRUCTOSE-1-PHOSPHATE PHOSPHATASE"/>
    <property type="match status" value="1"/>
</dbReference>
<dbReference type="SFLD" id="SFLDG01129">
    <property type="entry name" value="C1.5:_HAD__Beta-PGM__Phosphata"/>
    <property type="match status" value="1"/>
</dbReference>
<organism evidence="1 2">
    <name type="scientific">Janthinobacterium svalbardensis</name>
    <dbReference type="NCBI Taxonomy" id="368607"/>
    <lineage>
        <taxon>Bacteria</taxon>
        <taxon>Pseudomonadati</taxon>
        <taxon>Pseudomonadota</taxon>
        <taxon>Betaproteobacteria</taxon>
        <taxon>Burkholderiales</taxon>
        <taxon>Oxalobacteraceae</taxon>
        <taxon>Janthinobacterium</taxon>
    </lineage>
</organism>
<evidence type="ECO:0000313" key="2">
    <source>
        <dbReference type="Proteomes" id="UP000218437"/>
    </source>
</evidence>
<gene>
    <name evidence="1" type="ORF">CNX70_12070</name>
</gene>
<dbReference type="InterPro" id="IPR051806">
    <property type="entry name" value="HAD-like_SPP"/>
</dbReference>
<evidence type="ECO:0000313" key="1">
    <source>
        <dbReference type="EMBL" id="ATD60818.1"/>
    </source>
</evidence>
<dbReference type="EMBL" id="CP023422">
    <property type="protein sequence ID" value="ATD60818.1"/>
    <property type="molecule type" value="Genomic_DNA"/>
</dbReference>
<dbReference type="Pfam" id="PF00702">
    <property type="entry name" value="Hydrolase"/>
    <property type="match status" value="1"/>
</dbReference>
<dbReference type="SUPFAM" id="SSF56784">
    <property type="entry name" value="HAD-like"/>
    <property type="match status" value="1"/>
</dbReference>
<dbReference type="NCBIfam" id="TIGR01509">
    <property type="entry name" value="HAD-SF-IA-v3"/>
    <property type="match status" value="1"/>
</dbReference>
<dbReference type="InterPro" id="IPR036412">
    <property type="entry name" value="HAD-like_sf"/>
</dbReference>
<dbReference type="InterPro" id="IPR023214">
    <property type="entry name" value="HAD_sf"/>
</dbReference>
<dbReference type="KEGG" id="jsv:CNX70_12070"/>
<dbReference type="GO" id="GO:0050308">
    <property type="term" value="F:sugar-phosphatase activity"/>
    <property type="evidence" value="ECO:0007669"/>
    <property type="project" value="TreeGrafter"/>
</dbReference>
<dbReference type="Gene3D" id="1.10.150.240">
    <property type="entry name" value="Putative phosphatase, domain 2"/>
    <property type="match status" value="1"/>
</dbReference>
<dbReference type="Gene3D" id="3.40.50.1000">
    <property type="entry name" value="HAD superfamily/HAD-like"/>
    <property type="match status" value="1"/>
</dbReference>
<accession>A0A290WVT8</accession>
<proteinExistence type="predicted"/>
<keyword evidence="2" id="KW-1185">Reference proteome</keyword>
<sequence>MSALPSPQQQPPLSSTPPRAAGRYRALLFDMDGTVINSIAAAERIWGTWAQRQGLDVAAFLPTIHGARSVDTIAKLRLPGVDAQRESQGITDAEIIDVDGIIEIAGALRFLQSLPPAQWAIVTSAPRALATARLKAAGMPIPAIMVTAEDVKAGKPKPDCYLLAAEKLGVAPFDCLVFEDASVGIEAGEAAGAKVIVVTATHAHPLVTRHPAIDSYESIVATVDADGFIVLAQLSDPAAAVPATK</sequence>
<dbReference type="PANTHER" id="PTHR43481:SF4">
    <property type="entry name" value="GLYCEROL-1-PHOSPHATE PHOSPHOHYDROLASE 1-RELATED"/>
    <property type="match status" value="1"/>
</dbReference>
<dbReference type="SFLD" id="SFLDS00003">
    <property type="entry name" value="Haloacid_Dehalogenase"/>
    <property type="match status" value="1"/>
</dbReference>